<comment type="caution">
    <text evidence="1">The sequence shown here is derived from an EMBL/GenBank/DDBJ whole genome shotgun (WGS) entry which is preliminary data.</text>
</comment>
<accession>A0ACC2V8K5</accession>
<dbReference type="Proteomes" id="UP001230649">
    <property type="component" value="Unassembled WGS sequence"/>
</dbReference>
<proteinExistence type="predicted"/>
<dbReference type="EMBL" id="JASBWS010000125">
    <property type="protein sequence ID" value="KAJ9095388.1"/>
    <property type="molecule type" value="Genomic_DNA"/>
</dbReference>
<evidence type="ECO:0000313" key="2">
    <source>
        <dbReference type="Proteomes" id="UP001230649"/>
    </source>
</evidence>
<protein>
    <submittedName>
        <fullName evidence="1">Uncharacterized protein</fullName>
    </submittedName>
</protein>
<keyword evidence="2" id="KW-1185">Reference proteome</keyword>
<sequence length="608" mass="64162">MTHPMPRFPLPLPPKPGLGEVFHNPNVLSLNASFVRDRITIDSSFHRFLDRVQKGGTLKIVARIVEQEAGYDLDLQHGVTGRNLTIVCETFVGHGGKIVCSGLEGQEGAAGAPRPGFVYNPGNRGQDGTPGTSAGTVRVLCESAVGLKISATGGPGGAGGWGGIGSSGKGMAPEFGGLGPAWGNATNYVPGEPGAEGGDGGSGGKGGNGGVVLVQCVTFVDAPQVDIWAGVGGRAGHGGSGGRNGSGYGPLFSSADYGKDGNIGPRGKDGTYTQAQLTAEGYQATVKYGLWSGTFSWADHRFACATYYFRRADSGDLPIAKREYTAAQRLDASLAHECTTRISHIDTGVNAIGFARDLDVYPDFNSYMDAFTAFGDLVLGVFSVGNAEVLHASNLAALKLILKTDEHKTLSTIARDQGRLDDETENKLGIQDSIGDMDRKVQETKQQIEKAIQDMENHHSSIGDVFKTVAHVAVAVVAVITAVPSGGASLLALIPDMIVLSNDIVDNMPKLAQAMFEKGKDETRDRIEKEYKEGVGEDTSKITKGVNTVVSLVNLIETLSQEKTGDNSKYIALVQKGLEQAHELLLQQRQLRLAGMRADSFAANKSDI</sequence>
<name>A0ACC2V8K5_9TREE</name>
<reference evidence="1" key="1">
    <citation type="submission" date="2023-04" db="EMBL/GenBank/DDBJ databases">
        <title>Draft Genome sequencing of Naganishia species isolated from polar environments using Oxford Nanopore Technology.</title>
        <authorList>
            <person name="Leo P."/>
            <person name="Venkateswaran K."/>
        </authorList>
    </citation>
    <scope>NUCLEOTIDE SEQUENCE</scope>
    <source>
        <strain evidence="1">MNA-CCFEE 5262</strain>
    </source>
</reference>
<gene>
    <name evidence="1" type="ORF">QFC20_006669</name>
</gene>
<organism evidence="1 2">
    <name type="scientific">Naganishia adeliensis</name>
    <dbReference type="NCBI Taxonomy" id="92952"/>
    <lineage>
        <taxon>Eukaryota</taxon>
        <taxon>Fungi</taxon>
        <taxon>Dikarya</taxon>
        <taxon>Basidiomycota</taxon>
        <taxon>Agaricomycotina</taxon>
        <taxon>Tremellomycetes</taxon>
        <taxon>Filobasidiales</taxon>
        <taxon>Filobasidiaceae</taxon>
        <taxon>Naganishia</taxon>
    </lineage>
</organism>
<evidence type="ECO:0000313" key="1">
    <source>
        <dbReference type="EMBL" id="KAJ9095388.1"/>
    </source>
</evidence>